<accession>A0A1S8KYK3</accession>
<evidence type="ECO:0000313" key="5">
    <source>
        <dbReference type="EMBL" id="URZ13209.1"/>
    </source>
</evidence>
<comment type="similarity">
    <text evidence="1">Belongs to the ABC transporter superfamily.</text>
</comment>
<dbReference type="GO" id="GO:0022857">
    <property type="term" value="F:transmembrane transporter activity"/>
    <property type="evidence" value="ECO:0007669"/>
    <property type="project" value="UniProtKB-ARBA"/>
</dbReference>
<reference evidence="5 6" key="1">
    <citation type="submission" date="2022-04" db="EMBL/GenBank/DDBJ databases">
        <title>Genome sequence of C. roseum typestrain.</title>
        <authorList>
            <person name="Poehlein A."/>
            <person name="Schoch T."/>
            <person name="Duerre P."/>
            <person name="Daniel R."/>
        </authorList>
    </citation>
    <scope>NUCLEOTIDE SEQUENCE [LARGE SCALE GENOMIC DNA]</scope>
    <source>
        <strain evidence="5 6">DSM 7320</strain>
    </source>
</reference>
<evidence type="ECO:0000256" key="4">
    <source>
        <dbReference type="ARBA" id="ARBA00022840"/>
    </source>
</evidence>
<keyword evidence="2" id="KW-0813">Transport</keyword>
<dbReference type="SMART" id="SM00382">
    <property type="entry name" value="AAA"/>
    <property type="match status" value="1"/>
</dbReference>
<dbReference type="PANTHER" id="PTHR42798:SF7">
    <property type="entry name" value="ALPHA-D-RIBOSE 1-METHYLPHOSPHONATE 5-TRIPHOSPHATE SYNTHASE SUBUNIT PHNL"/>
    <property type="match status" value="1"/>
</dbReference>
<dbReference type="PANTHER" id="PTHR42798">
    <property type="entry name" value="LIPOPROTEIN-RELEASING SYSTEM ATP-BINDING PROTEIN LOLD"/>
    <property type="match status" value="1"/>
</dbReference>
<dbReference type="SUPFAM" id="SSF52540">
    <property type="entry name" value="P-loop containing nucleoside triphosphate hydrolases"/>
    <property type="match status" value="1"/>
</dbReference>
<dbReference type="InterPro" id="IPR003593">
    <property type="entry name" value="AAA+_ATPase"/>
</dbReference>
<dbReference type="Gene3D" id="3.40.50.300">
    <property type="entry name" value="P-loop containing nucleotide triphosphate hydrolases"/>
    <property type="match status" value="1"/>
</dbReference>
<keyword evidence="4 5" id="KW-0067">ATP-binding</keyword>
<evidence type="ECO:0000256" key="1">
    <source>
        <dbReference type="ARBA" id="ARBA00005417"/>
    </source>
</evidence>
<dbReference type="GO" id="GO:0098796">
    <property type="term" value="C:membrane protein complex"/>
    <property type="evidence" value="ECO:0007669"/>
    <property type="project" value="UniProtKB-ARBA"/>
</dbReference>
<dbReference type="InterPro" id="IPR003439">
    <property type="entry name" value="ABC_transporter-like_ATP-bd"/>
</dbReference>
<evidence type="ECO:0000256" key="2">
    <source>
        <dbReference type="ARBA" id="ARBA00022448"/>
    </source>
</evidence>
<organism evidence="5 6">
    <name type="scientific">Clostridium felsineum</name>
    <dbReference type="NCBI Taxonomy" id="36839"/>
    <lineage>
        <taxon>Bacteria</taxon>
        <taxon>Bacillati</taxon>
        <taxon>Bacillota</taxon>
        <taxon>Clostridia</taxon>
        <taxon>Eubacteriales</taxon>
        <taxon>Clostridiaceae</taxon>
        <taxon>Clostridium</taxon>
    </lineage>
</organism>
<sequence length="275" mass="30741">MVQYFHAYYNDDIKEKEVTSMPVLKVENLKKTYSSKNSKNRSKALNGISFEVGKGEFVGIMGPSGAGKSTLLNIIATIDEATSGSVVIGKQNINTINNEELAIFRREKLGFMFQDYNLLDTMTFRENIALPLVLAKENPEVIMKKVNEIASLLGIDKLLEKYPYEVSGGQRQRASAARAMISNPELILADEPTGALDSKSSSELLQCLTEMNERDKATILLVTHDAFTASYCKRIMFIKDGAIFTEIDRGRTRKEFFERILKILAILGGDNHDIL</sequence>
<dbReference type="KEGG" id="crw:CROST_039590"/>
<proteinExistence type="inferred from homology"/>
<dbReference type="AlphaFoldDB" id="A0A1S8KYK3"/>
<dbReference type="GO" id="GO:0005524">
    <property type="term" value="F:ATP binding"/>
    <property type="evidence" value="ECO:0007669"/>
    <property type="project" value="UniProtKB-KW"/>
</dbReference>
<dbReference type="Pfam" id="PF00005">
    <property type="entry name" value="ABC_tran"/>
    <property type="match status" value="1"/>
</dbReference>
<dbReference type="InterPro" id="IPR027417">
    <property type="entry name" value="P-loop_NTPase"/>
</dbReference>
<dbReference type="EMBL" id="CP096983">
    <property type="protein sequence ID" value="URZ13209.1"/>
    <property type="molecule type" value="Genomic_DNA"/>
</dbReference>
<name>A0A1S8KYK3_9CLOT</name>
<dbReference type="Proteomes" id="UP000190951">
    <property type="component" value="Chromosome"/>
</dbReference>
<evidence type="ECO:0000256" key="3">
    <source>
        <dbReference type="ARBA" id="ARBA00022741"/>
    </source>
</evidence>
<keyword evidence="6" id="KW-1185">Reference proteome</keyword>
<dbReference type="CDD" id="cd03255">
    <property type="entry name" value="ABC_MJ0796_LolCDE_FtsE"/>
    <property type="match status" value="1"/>
</dbReference>
<dbReference type="GO" id="GO:0016887">
    <property type="term" value="F:ATP hydrolysis activity"/>
    <property type="evidence" value="ECO:0007669"/>
    <property type="project" value="InterPro"/>
</dbReference>
<evidence type="ECO:0000313" key="6">
    <source>
        <dbReference type="Proteomes" id="UP000190951"/>
    </source>
</evidence>
<dbReference type="PROSITE" id="PS50893">
    <property type="entry name" value="ABC_TRANSPORTER_2"/>
    <property type="match status" value="1"/>
</dbReference>
<dbReference type="FunFam" id="3.40.50.300:FF:000032">
    <property type="entry name" value="Export ABC transporter ATP-binding protein"/>
    <property type="match status" value="1"/>
</dbReference>
<dbReference type="InterPro" id="IPR017911">
    <property type="entry name" value="MacB-like_ATP-bd"/>
</dbReference>
<gene>
    <name evidence="5" type="primary">yxdL_5</name>
    <name evidence="5" type="ORF">CROST_039590</name>
</gene>
<dbReference type="STRING" id="84029.CROST_43640"/>
<protein>
    <submittedName>
        <fullName evidence="5">ABC transporter ATP-binding protein YxdL</fullName>
    </submittedName>
</protein>
<keyword evidence="3" id="KW-0547">Nucleotide-binding</keyword>